<accession>A0A9P8BQU8</accession>
<comment type="caution">
    <text evidence="1">The sequence shown here is derived from an EMBL/GenBank/DDBJ whole genome shotgun (WGS) entry which is preliminary data.</text>
</comment>
<reference evidence="1" key="1">
    <citation type="submission" date="2021-06" db="EMBL/GenBank/DDBJ databases">
        <title>Genome Sequence of Mortierella hyaline Strain SCG-10, a Cold-Adapted, Nitrate-Reducing Fungus Isolated from Soil in Minnesota, USA.</title>
        <authorList>
            <person name="Aldossari N."/>
        </authorList>
    </citation>
    <scope>NUCLEOTIDE SEQUENCE</scope>
    <source>
        <strain evidence="1">SCG-10</strain>
    </source>
</reference>
<sequence>MRHTLLELNDMNHANDLPKDLVFQQIMQKFLQFDVKDSGRQVRTVSSCLVREKMTRSV</sequence>
<organism evidence="1 2">
    <name type="scientific">Linnemannia hyalina</name>
    <dbReference type="NCBI Taxonomy" id="64524"/>
    <lineage>
        <taxon>Eukaryota</taxon>
        <taxon>Fungi</taxon>
        <taxon>Fungi incertae sedis</taxon>
        <taxon>Mucoromycota</taxon>
        <taxon>Mortierellomycotina</taxon>
        <taxon>Mortierellomycetes</taxon>
        <taxon>Mortierellales</taxon>
        <taxon>Mortierellaceae</taxon>
        <taxon>Linnemannia</taxon>
    </lineage>
</organism>
<name>A0A9P8BQU8_9FUNG</name>
<keyword evidence="2" id="KW-1185">Reference proteome</keyword>
<evidence type="ECO:0000313" key="2">
    <source>
        <dbReference type="Proteomes" id="UP000707451"/>
    </source>
</evidence>
<dbReference type="Proteomes" id="UP000707451">
    <property type="component" value="Unassembled WGS sequence"/>
</dbReference>
<protein>
    <submittedName>
        <fullName evidence="1">Uncharacterized protein</fullName>
    </submittedName>
</protein>
<dbReference type="EMBL" id="JAHRHY010000020">
    <property type="protein sequence ID" value="KAG9062277.1"/>
    <property type="molecule type" value="Genomic_DNA"/>
</dbReference>
<gene>
    <name evidence="1" type="ORF">KI688_006609</name>
</gene>
<dbReference type="AlphaFoldDB" id="A0A9P8BQU8"/>
<proteinExistence type="predicted"/>
<evidence type="ECO:0000313" key="1">
    <source>
        <dbReference type="EMBL" id="KAG9062277.1"/>
    </source>
</evidence>